<organism evidence="2 3">
    <name type="scientific">Trichonephila inaurata madagascariensis</name>
    <dbReference type="NCBI Taxonomy" id="2747483"/>
    <lineage>
        <taxon>Eukaryota</taxon>
        <taxon>Metazoa</taxon>
        <taxon>Ecdysozoa</taxon>
        <taxon>Arthropoda</taxon>
        <taxon>Chelicerata</taxon>
        <taxon>Arachnida</taxon>
        <taxon>Araneae</taxon>
        <taxon>Araneomorphae</taxon>
        <taxon>Entelegynae</taxon>
        <taxon>Araneoidea</taxon>
        <taxon>Nephilidae</taxon>
        <taxon>Trichonephila</taxon>
        <taxon>Trichonephila inaurata</taxon>
    </lineage>
</organism>
<feature type="transmembrane region" description="Helical" evidence="1">
    <location>
        <begin position="169"/>
        <end position="187"/>
    </location>
</feature>
<dbReference type="Gene3D" id="1.20.1250.20">
    <property type="entry name" value="MFS general substrate transporter like domains"/>
    <property type="match status" value="1"/>
</dbReference>
<comment type="caution">
    <text evidence="2">The sequence shown here is derived from an EMBL/GenBank/DDBJ whole genome shotgun (WGS) entry which is preliminary data.</text>
</comment>
<keyword evidence="1" id="KW-0812">Transmembrane</keyword>
<dbReference type="OrthoDB" id="410267at2759"/>
<feature type="transmembrane region" description="Helical" evidence="1">
    <location>
        <begin position="356"/>
        <end position="381"/>
    </location>
</feature>
<dbReference type="EMBL" id="BMAV01012491">
    <property type="protein sequence ID" value="GFY59191.1"/>
    <property type="molecule type" value="Genomic_DNA"/>
</dbReference>
<dbReference type="InterPro" id="IPR050327">
    <property type="entry name" value="Proton-linked_MCT"/>
</dbReference>
<feature type="transmembrane region" description="Helical" evidence="1">
    <location>
        <begin position="79"/>
        <end position="99"/>
    </location>
</feature>
<dbReference type="InterPro" id="IPR036259">
    <property type="entry name" value="MFS_trans_sf"/>
</dbReference>
<feature type="transmembrane region" description="Helical" evidence="1">
    <location>
        <begin position="52"/>
        <end position="72"/>
    </location>
</feature>
<feature type="transmembrane region" description="Helical" evidence="1">
    <location>
        <begin position="332"/>
        <end position="350"/>
    </location>
</feature>
<dbReference type="PANTHER" id="PTHR11360">
    <property type="entry name" value="MONOCARBOXYLATE TRANSPORTER"/>
    <property type="match status" value="1"/>
</dbReference>
<dbReference type="PANTHER" id="PTHR11360:SF303">
    <property type="entry name" value="MAJOR FACILITATOR SUPERFAMILY (MFS) PROFILE DOMAIN-CONTAINING PROTEIN"/>
    <property type="match status" value="1"/>
</dbReference>
<name>A0A8X7C6G2_9ARAC</name>
<dbReference type="SUPFAM" id="SSF103473">
    <property type="entry name" value="MFS general substrate transporter"/>
    <property type="match status" value="1"/>
</dbReference>
<dbReference type="AlphaFoldDB" id="A0A8X7C6G2"/>
<keyword evidence="3" id="KW-1185">Reference proteome</keyword>
<feature type="transmembrane region" description="Helical" evidence="1">
    <location>
        <begin position="139"/>
        <end position="157"/>
    </location>
</feature>
<dbReference type="Proteomes" id="UP000886998">
    <property type="component" value="Unassembled WGS sequence"/>
</dbReference>
<evidence type="ECO:0000313" key="3">
    <source>
        <dbReference type="Proteomes" id="UP000886998"/>
    </source>
</evidence>
<feature type="transmembrane region" description="Helical" evidence="1">
    <location>
        <begin position="302"/>
        <end position="320"/>
    </location>
</feature>
<evidence type="ECO:0000256" key="1">
    <source>
        <dbReference type="SAM" id="Phobius"/>
    </source>
</evidence>
<proteinExistence type="predicted"/>
<feature type="transmembrane region" description="Helical" evidence="1">
    <location>
        <begin position="105"/>
        <end position="127"/>
    </location>
</feature>
<reference evidence="2" key="1">
    <citation type="submission" date="2020-08" db="EMBL/GenBank/DDBJ databases">
        <title>Multicomponent nature underlies the extraordinary mechanical properties of spider dragline silk.</title>
        <authorList>
            <person name="Kono N."/>
            <person name="Nakamura H."/>
            <person name="Mori M."/>
            <person name="Yoshida Y."/>
            <person name="Ohtoshi R."/>
            <person name="Malay A.D."/>
            <person name="Moran D.A.P."/>
            <person name="Tomita M."/>
            <person name="Numata K."/>
            <person name="Arakawa K."/>
        </authorList>
    </citation>
    <scope>NUCLEOTIDE SEQUENCE</scope>
</reference>
<dbReference type="GO" id="GO:0008028">
    <property type="term" value="F:monocarboxylic acid transmembrane transporter activity"/>
    <property type="evidence" value="ECO:0007669"/>
    <property type="project" value="TreeGrafter"/>
</dbReference>
<keyword evidence="1" id="KW-1133">Transmembrane helix</keyword>
<evidence type="ECO:0000313" key="2">
    <source>
        <dbReference type="EMBL" id="GFY59191.1"/>
    </source>
</evidence>
<accession>A0A8X7C6G2</accession>
<dbReference type="Pfam" id="PF07690">
    <property type="entry name" value="MFS_1"/>
    <property type="match status" value="1"/>
</dbReference>
<feature type="transmembrane region" description="Helical" evidence="1">
    <location>
        <begin position="12"/>
        <end position="32"/>
    </location>
</feature>
<protein>
    <submittedName>
        <fullName evidence="2">Uncharacterized protein</fullName>
    </submittedName>
</protein>
<keyword evidence="1" id="KW-0472">Membrane</keyword>
<sequence>MWKFSRSDIRSGIALAICWFVFGILSGIPRLSSLLFVASISRYNVDRKQASFPFVLLYATRTGSGPLIGYLGKRFNPKVVIVSGTFLCSISVFGCFFAEDITTITVLWGIGFGFGFGLATLLIPQVLSYHFSRHMHKSTGLTFSSECFMFFLLSPFIEVLLKTYDLSGAFLILSGLILHTVLAAMLLEIPEISNTNVRCDSLAVSTEKCELKPEWNATEEINIDAISAGDSIASKSAEINSQITSMKVEIEKKSEQNAFSIFLNPVYILLMLTQSAMAYIYTTMITVVIDVSRDYGVTEDEEVYILMGLAVLDAVGRMSLGLITDSGYLTKTTFAALCFGGIGLSLIFFISMGSLIATLISIFFVQFFIAGLIIVGSVIFFDYVDEEHISIALASRQLLHMPFSFTQAPLIGK</sequence>
<gene>
    <name evidence="2" type="primary">AVEN_83701_1</name>
    <name evidence="2" type="ORF">TNIN_465861</name>
</gene>
<dbReference type="InterPro" id="IPR011701">
    <property type="entry name" value="MFS"/>
</dbReference>
<feature type="transmembrane region" description="Helical" evidence="1">
    <location>
        <begin position="261"/>
        <end position="282"/>
    </location>
</feature>